<dbReference type="SUPFAM" id="SSF82114">
    <property type="entry name" value="Riboflavin kinase-like"/>
    <property type="match status" value="1"/>
</dbReference>
<proteinExistence type="predicted"/>
<keyword evidence="5" id="KW-0548">Nucleotidyltransferase</keyword>
<dbReference type="GO" id="GO:0009231">
    <property type="term" value="P:riboflavin biosynthetic process"/>
    <property type="evidence" value="ECO:0007669"/>
    <property type="project" value="InterPro"/>
</dbReference>
<dbReference type="EC" id="2.7.1.26" evidence="1"/>
<keyword evidence="6" id="KW-0547">Nucleotide-binding</keyword>
<accession>A0AAE4YDZ9</accession>
<evidence type="ECO:0000256" key="2">
    <source>
        <dbReference type="ARBA" id="ARBA00022630"/>
    </source>
</evidence>
<evidence type="ECO:0000256" key="8">
    <source>
        <dbReference type="ARBA" id="ARBA00022827"/>
    </source>
</evidence>
<keyword evidence="2" id="KW-0285">Flavoprotein</keyword>
<gene>
    <name evidence="13" type="ORF">GV832_18525</name>
</gene>
<evidence type="ECO:0000256" key="5">
    <source>
        <dbReference type="ARBA" id="ARBA00022695"/>
    </source>
</evidence>
<evidence type="ECO:0000256" key="1">
    <source>
        <dbReference type="ARBA" id="ARBA00012105"/>
    </source>
</evidence>
<feature type="domain" description="Riboflavin kinase" evidence="12">
    <location>
        <begin position="3"/>
        <end position="121"/>
    </location>
</feature>
<keyword evidence="4" id="KW-0808">Transferase</keyword>
<dbReference type="InterPro" id="IPR023468">
    <property type="entry name" value="Riboflavin_kinase"/>
</dbReference>
<dbReference type="GO" id="GO:0009398">
    <property type="term" value="P:FMN biosynthetic process"/>
    <property type="evidence" value="ECO:0007669"/>
    <property type="project" value="TreeGrafter"/>
</dbReference>
<dbReference type="EMBL" id="JAABNR010000026">
    <property type="protein sequence ID" value="NBZ89588.1"/>
    <property type="molecule type" value="Genomic_DNA"/>
</dbReference>
<sequence>MTMTIKGIVAHGDKRGRVLGFPTANLNAAAPLAYGVYASQTRIAGEDKVWPSVTSYGTRPTFDGADPRIETHILDFAGDIYGQEIEVEFLAFIRSEARFDTVEALIAAMQGDMDQARAITAG</sequence>
<dbReference type="InterPro" id="IPR023465">
    <property type="entry name" value="Riboflavin_kinase_dom_sf"/>
</dbReference>
<evidence type="ECO:0000256" key="3">
    <source>
        <dbReference type="ARBA" id="ARBA00022643"/>
    </source>
</evidence>
<comment type="catalytic activity">
    <reaction evidence="11">
        <text>riboflavin + ATP = FMN + ADP + H(+)</text>
        <dbReference type="Rhea" id="RHEA:14357"/>
        <dbReference type="ChEBI" id="CHEBI:15378"/>
        <dbReference type="ChEBI" id="CHEBI:30616"/>
        <dbReference type="ChEBI" id="CHEBI:57986"/>
        <dbReference type="ChEBI" id="CHEBI:58210"/>
        <dbReference type="ChEBI" id="CHEBI:456216"/>
        <dbReference type="EC" id="2.7.1.26"/>
    </reaction>
</comment>
<name>A0AAE4YDZ9_9RHOB</name>
<evidence type="ECO:0000256" key="7">
    <source>
        <dbReference type="ARBA" id="ARBA00022777"/>
    </source>
</evidence>
<dbReference type="Pfam" id="PF01687">
    <property type="entry name" value="Flavokinase"/>
    <property type="match status" value="1"/>
</dbReference>
<keyword evidence="7" id="KW-0418">Kinase</keyword>
<evidence type="ECO:0000256" key="10">
    <source>
        <dbReference type="ARBA" id="ARBA00023268"/>
    </source>
</evidence>
<dbReference type="SMART" id="SM00904">
    <property type="entry name" value="Flavokinase"/>
    <property type="match status" value="1"/>
</dbReference>
<evidence type="ECO:0000259" key="12">
    <source>
        <dbReference type="SMART" id="SM00904"/>
    </source>
</evidence>
<reference evidence="13" key="1">
    <citation type="submission" date="2020-01" db="EMBL/GenBank/DDBJ databases">
        <authorList>
            <person name="Chen W.-M."/>
        </authorList>
    </citation>
    <scope>NUCLEOTIDE SEQUENCE</scope>
    <source>
        <strain evidence="13">CYK-10</strain>
    </source>
</reference>
<evidence type="ECO:0000256" key="11">
    <source>
        <dbReference type="ARBA" id="ARBA00047880"/>
    </source>
</evidence>
<dbReference type="GO" id="GO:0008531">
    <property type="term" value="F:riboflavin kinase activity"/>
    <property type="evidence" value="ECO:0007669"/>
    <property type="project" value="UniProtKB-EC"/>
</dbReference>
<dbReference type="Gene3D" id="2.40.30.30">
    <property type="entry name" value="Riboflavin kinase-like"/>
    <property type="match status" value="1"/>
</dbReference>
<dbReference type="InterPro" id="IPR015865">
    <property type="entry name" value="Riboflavin_kinase_bac/euk"/>
</dbReference>
<evidence type="ECO:0000313" key="13">
    <source>
        <dbReference type="EMBL" id="NBZ89588.1"/>
    </source>
</evidence>
<dbReference type="Proteomes" id="UP001193501">
    <property type="component" value="Unassembled WGS sequence"/>
</dbReference>
<dbReference type="GO" id="GO:0005524">
    <property type="term" value="F:ATP binding"/>
    <property type="evidence" value="ECO:0007669"/>
    <property type="project" value="UniProtKB-KW"/>
</dbReference>
<organism evidence="13 14">
    <name type="scientific">Stagnihabitans tardus</name>
    <dbReference type="NCBI Taxonomy" id="2699202"/>
    <lineage>
        <taxon>Bacteria</taxon>
        <taxon>Pseudomonadati</taxon>
        <taxon>Pseudomonadota</taxon>
        <taxon>Alphaproteobacteria</taxon>
        <taxon>Rhodobacterales</taxon>
        <taxon>Paracoccaceae</taxon>
        <taxon>Stagnihabitans</taxon>
    </lineage>
</organism>
<dbReference type="PANTHER" id="PTHR22749:SF6">
    <property type="entry name" value="RIBOFLAVIN KINASE"/>
    <property type="match status" value="1"/>
</dbReference>
<keyword evidence="14" id="KW-1185">Reference proteome</keyword>
<evidence type="ECO:0000256" key="4">
    <source>
        <dbReference type="ARBA" id="ARBA00022679"/>
    </source>
</evidence>
<keyword evidence="3" id="KW-0288">FMN</keyword>
<protein>
    <recommendedName>
        <fullName evidence="1">riboflavin kinase</fullName>
        <ecNumber evidence="1">2.7.1.26</ecNumber>
    </recommendedName>
</protein>
<dbReference type="GO" id="GO:0016779">
    <property type="term" value="F:nucleotidyltransferase activity"/>
    <property type="evidence" value="ECO:0007669"/>
    <property type="project" value="UniProtKB-KW"/>
</dbReference>
<dbReference type="FunFam" id="2.40.30.30:FF:000003">
    <property type="entry name" value="Riboflavin biosynthesis protein"/>
    <property type="match status" value="1"/>
</dbReference>
<dbReference type="RefSeq" id="WP_168776388.1">
    <property type="nucleotide sequence ID" value="NZ_JAABNR010000026.1"/>
</dbReference>
<evidence type="ECO:0000256" key="9">
    <source>
        <dbReference type="ARBA" id="ARBA00022840"/>
    </source>
</evidence>
<comment type="caution">
    <text evidence="13">The sequence shown here is derived from an EMBL/GenBank/DDBJ whole genome shotgun (WGS) entry which is preliminary data.</text>
</comment>
<keyword evidence="8" id="KW-0274">FAD</keyword>
<evidence type="ECO:0000313" key="14">
    <source>
        <dbReference type="Proteomes" id="UP001193501"/>
    </source>
</evidence>
<dbReference type="PANTHER" id="PTHR22749">
    <property type="entry name" value="RIBOFLAVIN KINASE/FMN ADENYLYLTRANSFERASE"/>
    <property type="match status" value="1"/>
</dbReference>
<dbReference type="AlphaFoldDB" id="A0AAE4YDZ9"/>
<keyword evidence="10" id="KW-0511">Multifunctional enzyme</keyword>
<keyword evidence="9" id="KW-0067">ATP-binding</keyword>
<evidence type="ECO:0000256" key="6">
    <source>
        <dbReference type="ARBA" id="ARBA00022741"/>
    </source>
</evidence>